<dbReference type="AlphaFoldDB" id="A0A0B6ZCX1"/>
<name>A0A0B6ZCX1_9EUPU</name>
<proteinExistence type="predicted"/>
<organism evidence="1">
    <name type="scientific">Arion vulgaris</name>
    <dbReference type="NCBI Taxonomy" id="1028688"/>
    <lineage>
        <taxon>Eukaryota</taxon>
        <taxon>Metazoa</taxon>
        <taxon>Spiralia</taxon>
        <taxon>Lophotrochozoa</taxon>
        <taxon>Mollusca</taxon>
        <taxon>Gastropoda</taxon>
        <taxon>Heterobranchia</taxon>
        <taxon>Euthyneura</taxon>
        <taxon>Panpulmonata</taxon>
        <taxon>Eupulmonata</taxon>
        <taxon>Stylommatophora</taxon>
        <taxon>Helicina</taxon>
        <taxon>Arionoidea</taxon>
        <taxon>Arionidae</taxon>
        <taxon>Arion</taxon>
    </lineage>
</organism>
<protein>
    <submittedName>
        <fullName evidence="1">Uncharacterized protein</fullName>
    </submittedName>
</protein>
<evidence type="ECO:0000313" key="1">
    <source>
        <dbReference type="EMBL" id="CEK66302.1"/>
    </source>
</evidence>
<sequence>MESFTHKYFSTNYEDVNEEVLLERRISPYVTLRPGDLVALLKLHSSLPISLKLNCNHDNSYGYRKIDTLFEKGQLELSPGDTDDEKNCNEVTSFVCRGAEQGHVPAEYKVKGLRRHEFPVIGVFIDKRICPGFQYHVRKVGINNFLWGNKARTLESIGMGYGRRMTFSGDQLNNNDCYFWSDTEPNGYAVSIQAVQVGQKFIIQNSFDTEVGEGIIEKVCAPQEEISMDSGKFGVTKHVRVTIACAVTYYQRHHYGLKELLCPKNLEIISGEAVLSKPRSSRKANFVNIEKVFLPRVGHCKLIPDS</sequence>
<gene>
    <name evidence="1" type="primary">ORF58114</name>
</gene>
<reference evidence="1" key="1">
    <citation type="submission" date="2014-12" db="EMBL/GenBank/DDBJ databases">
        <title>Insight into the proteome of Arion vulgaris.</title>
        <authorList>
            <person name="Aradska J."/>
            <person name="Bulat T."/>
            <person name="Smidak R."/>
            <person name="Sarate P."/>
            <person name="Gangsoo J."/>
            <person name="Sialana F."/>
            <person name="Bilban M."/>
            <person name="Lubec G."/>
        </authorList>
    </citation>
    <scope>NUCLEOTIDE SEQUENCE</scope>
    <source>
        <tissue evidence="1">Skin</tissue>
    </source>
</reference>
<dbReference type="EMBL" id="HACG01019437">
    <property type="protein sequence ID" value="CEK66302.1"/>
    <property type="molecule type" value="Transcribed_RNA"/>
</dbReference>
<accession>A0A0B6ZCX1</accession>